<proteinExistence type="inferred from homology"/>
<dbReference type="InterPro" id="IPR016160">
    <property type="entry name" value="Ald_DH_CS_CYS"/>
</dbReference>
<dbReference type="InterPro" id="IPR029510">
    <property type="entry name" value="Ald_DH_CS_GLU"/>
</dbReference>
<dbReference type="InterPro" id="IPR010102">
    <property type="entry name" value="Succ_semiAld_DH"/>
</dbReference>
<evidence type="ECO:0000313" key="6">
    <source>
        <dbReference type="EMBL" id="RRN44064.1"/>
    </source>
</evidence>
<evidence type="ECO:0000313" key="7">
    <source>
        <dbReference type="Proteomes" id="UP000270261"/>
    </source>
</evidence>
<dbReference type="NCBIfam" id="TIGR01780">
    <property type="entry name" value="SSADH"/>
    <property type="match status" value="1"/>
</dbReference>
<evidence type="ECO:0000256" key="4">
    <source>
        <dbReference type="RuleBase" id="RU003345"/>
    </source>
</evidence>
<dbReference type="GO" id="GO:0009450">
    <property type="term" value="P:gamma-aminobutyric acid catabolic process"/>
    <property type="evidence" value="ECO:0007669"/>
    <property type="project" value="InterPro"/>
</dbReference>
<protein>
    <submittedName>
        <fullName evidence="6">NAD-dependent succinate-semialdehyde dehydrogenase</fullName>
    </submittedName>
</protein>
<sequence length="485" mass="51453">MNLKDASLLQTRCLIGGQWQTADSGQTLAVTNPATGETVAHVPDMGADETRRTIAAAEAARADWAARTARQRADILRRWFGLMTKHTDDLAIILSTEQGKPLAEARGEIAYGASYLAWYAEEALRLYGDIIPGNAPGQRILVLRQPVGVCAAITPWNFPCAMITRKAAPALAAGCTFVVRPASATPLSALALGELAQRAGVPPGVFNVITGSSRAIGAELTASDTVKKFSFTGSTETGRLLLAQCAPTVKKVSMELGGNAPFIVFDDADLDAAVSGALAAKFRNAGQTCVCANRIYVQAGLHDRFVEKLADAMQQLRVGNGLDEGVTIGPLIDDSAVTRVRQHIDDAVARGGRLITGGRPHALGGLFFEPTLVSHVPQTARVAREETFGPLAPVLRFSTEEEVIRWANDTEFGLAAYVYTRDLGRSIRMAEALEYGMVAINSGALSNEAAPFGGTKQSGLGREGSKYGMDDYVDMKYVLLGGLAG</sequence>
<dbReference type="SUPFAM" id="SSF53720">
    <property type="entry name" value="ALDH-like"/>
    <property type="match status" value="1"/>
</dbReference>
<evidence type="ECO:0000256" key="2">
    <source>
        <dbReference type="ARBA" id="ARBA00023002"/>
    </source>
</evidence>
<gene>
    <name evidence="6" type="ORF">EHV23_11830</name>
</gene>
<dbReference type="InterPro" id="IPR015590">
    <property type="entry name" value="Aldehyde_DH_dom"/>
</dbReference>
<dbReference type="AlphaFoldDB" id="A0A426FN10"/>
<keyword evidence="7" id="KW-1185">Reference proteome</keyword>
<dbReference type="PROSITE" id="PS00687">
    <property type="entry name" value="ALDEHYDE_DEHYDR_GLU"/>
    <property type="match status" value="1"/>
</dbReference>
<dbReference type="Pfam" id="PF00171">
    <property type="entry name" value="Aldedh"/>
    <property type="match status" value="1"/>
</dbReference>
<evidence type="ECO:0000256" key="1">
    <source>
        <dbReference type="ARBA" id="ARBA00009986"/>
    </source>
</evidence>
<dbReference type="PROSITE" id="PS00070">
    <property type="entry name" value="ALDEHYDE_DEHYDR_CYS"/>
    <property type="match status" value="1"/>
</dbReference>
<dbReference type="Gene3D" id="3.40.309.10">
    <property type="entry name" value="Aldehyde Dehydrogenase, Chain A, domain 2"/>
    <property type="match status" value="1"/>
</dbReference>
<dbReference type="CDD" id="cd07103">
    <property type="entry name" value="ALDH_F5_SSADH_GabD"/>
    <property type="match status" value="1"/>
</dbReference>
<dbReference type="PANTHER" id="PTHR43353">
    <property type="entry name" value="SUCCINATE-SEMIALDEHYDE DEHYDROGENASE, MITOCHONDRIAL"/>
    <property type="match status" value="1"/>
</dbReference>
<feature type="active site" evidence="3">
    <location>
        <position position="255"/>
    </location>
</feature>
<evidence type="ECO:0000259" key="5">
    <source>
        <dbReference type="Pfam" id="PF00171"/>
    </source>
</evidence>
<dbReference type="InterPro" id="IPR016161">
    <property type="entry name" value="Ald_DH/histidinol_DH"/>
</dbReference>
<dbReference type="Gene3D" id="3.40.605.10">
    <property type="entry name" value="Aldehyde Dehydrogenase, Chain A, domain 1"/>
    <property type="match status" value="1"/>
</dbReference>
<reference evidence="6 7" key="1">
    <citation type="submission" date="2018-11" db="EMBL/GenBank/DDBJ databases">
        <title>Genome sequencing of Lautropia sp. KCOM 2505 (= ChDC F240).</title>
        <authorList>
            <person name="Kook J.-K."/>
            <person name="Park S.-N."/>
            <person name="Lim Y.K."/>
        </authorList>
    </citation>
    <scope>NUCLEOTIDE SEQUENCE [LARGE SCALE GENOMIC DNA]</scope>
    <source>
        <strain evidence="6 7">KCOM 2505</strain>
    </source>
</reference>
<dbReference type="PANTHER" id="PTHR43353:SF5">
    <property type="entry name" value="SUCCINATE-SEMIALDEHYDE DEHYDROGENASE, MITOCHONDRIAL"/>
    <property type="match status" value="1"/>
</dbReference>
<keyword evidence="2 4" id="KW-0560">Oxidoreductase</keyword>
<dbReference type="OrthoDB" id="6187633at2"/>
<comment type="caution">
    <text evidence="6">The sequence shown here is derived from an EMBL/GenBank/DDBJ whole genome shotgun (WGS) entry which is preliminary data.</text>
</comment>
<dbReference type="FunFam" id="3.40.605.10:FF:000005">
    <property type="entry name" value="Succinate-semialdehyde dehydrogenase I"/>
    <property type="match status" value="1"/>
</dbReference>
<accession>A0A426FN10</accession>
<dbReference type="RefSeq" id="WP_125096258.1">
    <property type="nucleotide sequence ID" value="NZ_RRUE01000002.1"/>
</dbReference>
<dbReference type="GO" id="GO:0004777">
    <property type="term" value="F:succinate-semialdehyde dehydrogenase (NAD+) activity"/>
    <property type="evidence" value="ECO:0007669"/>
    <property type="project" value="TreeGrafter"/>
</dbReference>
<dbReference type="GO" id="GO:0005829">
    <property type="term" value="C:cytosol"/>
    <property type="evidence" value="ECO:0007669"/>
    <property type="project" value="TreeGrafter"/>
</dbReference>
<dbReference type="InterPro" id="IPR016162">
    <property type="entry name" value="Ald_DH_N"/>
</dbReference>
<dbReference type="FunFam" id="3.40.309.10:FF:000004">
    <property type="entry name" value="Succinate-semialdehyde dehydrogenase I"/>
    <property type="match status" value="1"/>
</dbReference>
<feature type="domain" description="Aldehyde dehydrogenase" evidence="5">
    <location>
        <begin position="19"/>
        <end position="478"/>
    </location>
</feature>
<evidence type="ECO:0000256" key="3">
    <source>
        <dbReference type="PROSITE-ProRule" id="PRU10007"/>
    </source>
</evidence>
<dbReference type="InterPro" id="IPR050740">
    <property type="entry name" value="Aldehyde_DH_Superfamily"/>
</dbReference>
<comment type="similarity">
    <text evidence="1 4">Belongs to the aldehyde dehydrogenase family.</text>
</comment>
<organism evidence="6 7">
    <name type="scientific">Lautropia dentalis</name>
    <dbReference type="NCBI Taxonomy" id="2490857"/>
    <lineage>
        <taxon>Bacteria</taxon>
        <taxon>Pseudomonadati</taxon>
        <taxon>Pseudomonadota</taxon>
        <taxon>Betaproteobacteria</taxon>
        <taxon>Burkholderiales</taxon>
        <taxon>Burkholderiaceae</taxon>
        <taxon>Lautropia</taxon>
    </lineage>
</organism>
<dbReference type="Proteomes" id="UP000270261">
    <property type="component" value="Unassembled WGS sequence"/>
</dbReference>
<name>A0A426FN10_9BURK</name>
<dbReference type="EMBL" id="RRUE01000002">
    <property type="protein sequence ID" value="RRN44064.1"/>
    <property type="molecule type" value="Genomic_DNA"/>
</dbReference>
<dbReference type="InterPro" id="IPR016163">
    <property type="entry name" value="Ald_DH_C"/>
</dbReference>